<proteinExistence type="inferred from homology"/>
<evidence type="ECO:0000259" key="8">
    <source>
        <dbReference type="PROSITE" id="PS50850"/>
    </source>
</evidence>
<dbReference type="InterPro" id="IPR036259">
    <property type="entry name" value="MFS_trans_sf"/>
</dbReference>
<dbReference type="SUPFAM" id="SSF103473">
    <property type="entry name" value="MFS general substrate transporter"/>
    <property type="match status" value="1"/>
</dbReference>
<dbReference type="Pfam" id="PF07690">
    <property type="entry name" value="MFS_1"/>
    <property type="match status" value="1"/>
</dbReference>
<evidence type="ECO:0000313" key="10">
    <source>
        <dbReference type="Proteomes" id="UP000095767"/>
    </source>
</evidence>
<feature type="transmembrane region" description="Helical" evidence="7">
    <location>
        <begin position="106"/>
        <end position="124"/>
    </location>
</feature>
<keyword evidence="4 7" id="KW-1133">Transmembrane helix</keyword>
<dbReference type="PANTHER" id="PTHR23505:SF68">
    <property type="entry name" value="MAJOR FACILITATOR SUPERFAMILY PROTEIN"/>
    <property type="match status" value="1"/>
</dbReference>
<comment type="similarity">
    <text evidence="6">Belongs to the major facilitator superfamily. Spinster (TC 2.A.1.49) family.</text>
</comment>
<evidence type="ECO:0000313" key="9">
    <source>
        <dbReference type="EMBL" id="OEL33230.1"/>
    </source>
</evidence>
<protein>
    <recommendedName>
        <fullName evidence="8">Major facilitator superfamily (MFS) profile domain-containing protein</fullName>
    </recommendedName>
</protein>
<evidence type="ECO:0000256" key="5">
    <source>
        <dbReference type="ARBA" id="ARBA00023136"/>
    </source>
</evidence>
<name>A0A1E5W7L1_9POAL</name>
<evidence type="ECO:0000256" key="7">
    <source>
        <dbReference type="SAM" id="Phobius"/>
    </source>
</evidence>
<dbReference type="PANTHER" id="PTHR23505">
    <property type="entry name" value="SPINSTER"/>
    <property type="match status" value="1"/>
</dbReference>
<feature type="transmembrane region" description="Helical" evidence="7">
    <location>
        <begin position="170"/>
        <end position="189"/>
    </location>
</feature>
<accession>A0A1E5W7L1</accession>
<comment type="caution">
    <text evidence="9">The sequence shown here is derived from an EMBL/GenBank/DDBJ whole genome shotgun (WGS) entry which is preliminary data.</text>
</comment>
<evidence type="ECO:0000256" key="4">
    <source>
        <dbReference type="ARBA" id="ARBA00022989"/>
    </source>
</evidence>
<dbReference type="Gene3D" id="1.20.1250.20">
    <property type="entry name" value="MFS general substrate transporter like domains"/>
    <property type="match status" value="2"/>
</dbReference>
<dbReference type="Proteomes" id="UP000095767">
    <property type="component" value="Unassembled WGS sequence"/>
</dbReference>
<feature type="transmembrane region" description="Helical" evidence="7">
    <location>
        <begin position="302"/>
        <end position="323"/>
    </location>
</feature>
<feature type="transmembrane region" description="Helical" evidence="7">
    <location>
        <begin position="423"/>
        <end position="446"/>
    </location>
</feature>
<dbReference type="STRING" id="888268.A0A1E5W7L1"/>
<dbReference type="GO" id="GO:0022857">
    <property type="term" value="F:transmembrane transporter activity"/>
    <property type="evidence" value="ECO:0007669"/>
    <property type="project" value="InterPro"/>
</dbReference>
<dbReference type="InterPro" id="IPR044770">
    <property type="entry name" value="MFS_spinster-like"/>
</dbReference>
<feature type="domain" description="Major facilitator superfamily (MFS) profile" evidence="8">
    <location>
        <begin position="11"/>
        <end position="447"/>
    </location>
</feature>
<keyword evidence="2" id="KW-0813">Transport</keyword>
<dbReference type="CDD" id="cd17328">
    <property type="entry name" value="MFS_spinster_like"/>
    <property type="match status" value="1"/>
</dbReference>
<gene>
    <name evidence="9" type="ORF">BAE44_0005751</name>
</gene>
<sequence>MEQRERDRRRTLLLLSLASIMERADEALLPAVYREVGAALHATPAGLGALTLCRSLVQATCYPLAAYAAARHNRAHVIAVGAFLWAAATFLVGVSRTFVQVAISRGLNGIGLALVVPSILSLVADSTDDGTRGSAFGWLQLASSLGHVSGGLVGLLLAQTTVLGVAGWRVAFHLVAAISVAVGALNWFLAVDPHFSTSHGAARQRDDWPAAKQLPTARQVVNEMIREAKFVVQIPTFQIFVAQGVSGSFPWSALSFASMWLELIGFSHGDTAVLMTIFWVGRSLGGLIGGKMGDVLALRYPNAGRIVLSQISSGSAVPLAAVLLRGLPEDPSTGFAYGAVLFVMGMFISWNGPATNFPIFAEIVPARSRTSIYALDKSFDAVLSSFAPPIVGILAQRVYGYTPDDKGESVQQDRQNADSLAKALYMVIAVPFIVCASMYSFMYCSYPRDRERARMQSLVESELEHMELDSFCLEDDIRRLEAFDQVNDGERATIGAVYEIEELLEVEKDSTKLLANGRM</sequence>
<dbReference type="GO" id="GO:0016020">
    <property type="term" value="C:membrane"/>
    <property type="evidence" value="ECO:0007669"/>
    <property type="project" value="UniProtKB-SubCell"/>
</dbReference>
<evidence type="ECO:0000256" key="3">
    <source>
        <dbReference type="ARBA" id="ARBA00022692"/>
    </source>
</evidence>
<keyword evidence="3 7" id="KW-0812">Transmembrane</keyword>
<feature type="transmembrane region" description="Helical" evidence="7">
    <location>
        <begin position="75"/>
        <end position="94"/>
    </location>
</feature>
<feature type="transmembrane region" description="Helical" evidence="7">
    <location>
        <begin position="335"/>
        <end position="360"/>
    </location>
</feature>
<keyword evidence="5 7" id="KW-0472">Membrane</keyword>
<keyword evidence="10" id="KW-1185">Reference proteome</keyword>
<organism evidence="9 10">
    <name type="scientific">Dichanthelium oligosanthes</name>
    <dbReference type="NCBI Taxonomy" id="888268"/>
    <lineage>
        <taxon>Eukaryota</taxon>
        <taxon>Viridiplantae</taxon>
        <taxon>Streptophyta</taxon>
        <taxon>Embryophyta</taxon>
        <taxon>Tracheophyta</taxon>
        <taxon>Spermatophyta</taxon>
        <taxon>Magnoliopsida</taxon>
        <taxon>Liliopsida</taxon>
        <taxon>Poales</taxon>
        <taxon>Poaceae</taxon>
        <taxon>PACMAD clade</taxon>
        <taxon>Panicoideae</taxon>
        <taxon>Panicodae</taxon>
        <taxon>Paniceae</taxon>
        <taxon>Dichantheliinae</taxon>
        <taxon>Dichanthelium</taxon>
    </lineage>
</organism>
<dbReference type="AlphaFoldDB" id="A0A1E5W7L1"/>
<feature type="transmembrane region" description="Helical" evidence="7">
    <location>
        <begin position="136"/>
        <end position="158"/>
    </location>
</feature>
<comment type="subcellular location">
    <subcellularLocation>
        <location evidence="1">Membrane</location>
        <topology evidence="1">Multi-pass membrane protein</topology>
    </subcellularLocation>
</comment>
<dbReference type="EMBL" id="LWDX02019492">
    <property type="protein sequence ID" value="OEL33230.1"/>
    <property type="molecule type" value="Genomic_DNA"/>
</dbReference>
<dbReference type="PROSITE" id="PS50850">
    <property type="entry name" value="MFS"/>
    <property type="match status" value="1"/>
</dbReference>
<evidence type="ECO:0000256" key="6">
    <source>
        <dbReference type="ARBA" id="ARBA00024338"/>
    </source>
</evidence>
<feature type="transmembrane region" description="Helical" evidence="7">
    <location>
        <begin position="381"/>
        <end position="399"/>
    </location>
</feature>
<dbReference type="InterPro" id="IPR020846">
    <property type="entry name" value="MFS_dom"/>
</dbReference>
<dbReference type="OrthoDB" id="440755at2759"/>
<reference evidence="9 10" key="1">
    <citation type="submission" date="2016-09" db="EMBL/GenBank/DDBJ databases">
        <title>The draft genome of Dichanthelium oligosanthes: A C3 panicoid grass species.</title>
        <authorList>
            <person name="Studer A.J."/>
            <person name="Schnable J.C."/>
            <person name="Brutnell T.P."/>
        </authorList>
    </citation>
    <scope>NUCLEOTIDE SEQUENCE [LARGE SCALE GENOMIC DNA]</scope>
    <source>
        <strain evidence="10">cv. Kellogg 1175</strain>
        <tissue evidence="9">Leaf</tissue>
    </source>
</reference>
<evidence type="ECO:0000256" key="1">
    <source>
        <dbReference type="ARBA" id="ARBA00004141"/>
    </source>
</evidence>
<evidence type="ECO:0000256" key="2">
    <source>
        <dbReference type="ARBA" id="ARBA00022448"/>
    </source>
</evidence>
<dbReference type="InterPro" id="IPR011701">
    <property type="entry name" value="MFS"/>
</dbReference>